<feature type="compositionally biased region" description="Low complexity" evidence="1">
    <location>
        <begin position="286"/>
        <end position="296"/>
    </location>
</feature>
<dbReference type="Proteomes" id="UP000298327">
    <property type="component" value="Unassembled WGS sequence"/>
</dbReference>
<name>A0A4Y9Z9Q8_9AGAM</name>
<sequence length="383" mass="41385">MLDRHRLRVCAATAHLHIRHDGCHATFVVPPVRRTSRPSHLPSVAPPVHSHLPSVAPPVRSLSHAQFQQRPSPSQAFNAHAGYADYWRTMPNTVNRGLSHQHAAANSCVSHALLVGSSTDVTQLSDSASASLPHARTTLSWPRHPAALKAVPVVDVRLLQRLGTRHEQQRVVPTLDTPSHAACAIPAPSRRLPAAPSAPAILDRRCRLRVHIVVAYLCIQHDHRHATHVAPHASVSHDTQFSPLPSLSQAFSAYAAYVDYCRAMPGTTNSHQHGASNSSPPALLFGSSTGASSSPSRRPRACCQLPAFFFPRSQVPPLHRSAERLRVDAAHEHDAFAAHVDAAALKVVLGPKPNRSALYKQANDYVARSKGPRGATCTKVLTA</sequence>
<feature type="region of interest" description="Disordered" evidence="1">
    <location>
        <begin position="268"/>
        <end position="298"/>
    </location>
</feature>
<protein>
    <submittedName>
        <fullName evidence="2">Uncharacterized protein</fullName>
    </submittedName>
</protein>
<keyword evidence="3" id="KW-1185">Reference proteome</keyword>
<evidence type="ECO:0000256" key="1">
    <source>
        <dbReference type="SAM" id="MobiDB-lite"/>
    </source>
</evidence>
<feature type="compositionally biased region" description="Polar residues" evidence="1">
    <location>
        <begin position="268"/>
        <end position="280"/>
    </location>
</feature>
<gene>
    <name evidence="2" type="ORF">EVG20_g2466</name>
</gene>
<dbReference type="OrthoDB" id="3269380at2759"/>
<proteinExistence type="predicted"/>
<evidence type="ECO:0000313" key="3">
    <source>
        <dbReference type="Proteomes" id="UP000298327"/>
    </source>
</evidence>
<reference evidence="2 3" key="1">
    <citation type="submission" date="2019-02" db="EMBL/GenBank/DDBJ databases">
        <title>Genome sequencing of the rare red list fungi Dentipellis fragilis.</title>
        <authorList>
            <person name="Buettner E."/>
            <person name="Kellner H."/>
        </authorList>
    </citation>
    <scope>NUCLEOTIDE SEQUENCE [LARGE SCALE GENOMIC DNA]</scope>
    <source>
        <strain evidence="2 3">DSM 105465</strain>
    </source>
</reference>
<accession>A0A4Y9Z9Q8</accession>
<dbReference type="EMBL" id="SEOQ01000097">
    <property type="protein sequence ID" value="TFY70538.1"/>
    <property type="molecule type" value="Genomic_DNA"/>
</dbReference>
<comment type="caution">
    <text evidence="2">The sequence shown here is derived from an EMBL/GenBank/DDBJ whole genome shotgun (WGS) entry which is preliminary data.</text>
</comment>
<organism evidence="2 3">
    <name type="scientific">Dentipellis fragilis</name>
    <dbReference type="NCBI Taxonomy" id="205917"/>
    <lineage>
        <taxon>Eukaryota</taxon>
        <taxon>Fungi</taxon>
        <taxon>Dikarya</taxon>
        <taxon>Basidiomycota</taxon>
        <taxon>Agaricomycotina</taxon>
        <taxon>Agaricomycetes</taxon>
        <taxon>Russulales</taxon>
        <taxon>Hericiaceae</taxon>
        <taxon>Dentipellis</taxon>
    </lineage>
</organism>
<evidence type="ECO:0000313" key="2">
    <source>
        <dbReference type="EMBL" id="TFY70538.1"/>
    </source>
</evidence>
<dbReference type="AlphaFoldDB" id="A0A4Y9Z9Q8"/>